<organism evidence="2 3">
    <name type="scientific">Heterostelium pallidum (strain ATCC 26659 / Pp 5 / PN500)</name>
    <name type="common">Cellular slime mold</name>
    <name type="synonym">Polysphondylium pallidum</name>
    <dbReference type="NCBI Taxonomy" id="670386"/>
    <lineage>
        <taxon>Eukaryota</taxon>
        <taxon>Amoebozoa</taxon>
        <taxon>Evosea</taxon>
        <taxon>Eumycetozoa</taxon>
        <taxon>Dictyostelia</taxon>
        <taxon>Acytosteliales</taxon>
        <taxon>Acytosteliaceae</taxon>
        <taxon>Heterostelium</taxon>
    </lineage>
</organism>
<dbReference type="AlphaFoldDB" id="D3BL00"/>
<sequence>MVGWQTTISPKLVNSNNTIDTTYNNNNNNNTNNSISISEVTTPTHKRYSESIVIVKSNTSQNKSKQ</sequence>
<dbReference type="InParanoid" id="D3BL00"/>
<feature type="compositionally biased region" description="Low complexity" evidence="1">
    <location>
        <begin position="23"/>
        <end position="38"/>
    </location>
</feature>
<proteinExistence type="predicted"/>
<keyword evidence="3" id="KW-1185">Reference proteome</keyword>
<comment type="caution">
    <text evidence="2">The sequence shown here is derived from an EMBL/GenBank/DDBJ whole genome shotgun (WGS) entry which is preliminary data.</text>
</comment>
<name>D3BL00_HETP5</name>
<gene>
    <name evidence="2" type="ORF">PPL_09232</name>
</gene>
<dbReference type="Proteomes" id="UP000001396">
    <property type="component" value="Unassembled WGS sequence"/>
</dbReference>
<feature type="region of interest" description="Disordered" evidence="1">
    <location>
        <begin position="23"/>
        <end position="66"/>
    </location>
</feature>
<dbReference type="GeneID" id="31364707"/>
<accession>D3BL00</accession>
<evidence type="ECO:0000313" key="3">
    <source>
        <dbReference type="Proteomes" id="UP000001396"/>
    </source>
</evidence>
<dbReference type="EMBL" id="ADBJ01000038">
    <property type="protein sequence ID" value="EFA78580.1"/>
    <property type="molecule type" value="Genomic_DNA"/>
</dbReference>
<evidence type="ECO:0000313" key="2">
    <source>
        <dbReference type="EMBL" id="EFA78580.1"/>
    </source>
</evidence>
<feature type="compositionally biased region" description="Polar residues" evidence="1">
    <location>
        <begin position="56"/>
        <end position="66"/>
    </location>
</feature>
<reference evidence="2 3" key="1">
    <citation type="journal article" date="2011" name="Genome Res.">
        <title>Phylogeny-wide analysis of social amoeba genomes highlights ancient origins for complex intercellular communication.</title>
        <authorList>
            <person name="Heidel A.J."/>
            <person name="Lawal H.M."/>
            <person name="Felder M."/>
            <person name="Schilde C."/>
            <person name="Helps N.R."/>
            <person name="Tunggal B."/>
            <person name="Rivero F."/>
            <person name="John U."/>
            <person name="Schleicher M."/>
            <person name="Eichinger L."/>
            <person name="Platzer M."/>
            <person name="Noegel A.A."/>
            <person name="Schaap P."/>
            <person name="Gloeckner G."/>
        </authorList>
    </citation>
    <scope>NUCLEOTIDE SEQUENCE [LARGE SCALE GENOMIC DNA]</scope>
    <source>
        <strain evidence="3">ATCC 26659 / Pp 5 / PN500</strain>
    </source>
</reference>
<protein>
    <submittedName>
        <fullName evidence="2">Uncharacterized protein</fullName>
    </submittedName>
</protein>
<evidence type="ECO:0000256" key="1">
    <source>
        <dbReference type="SAM" id="MobiDB-lite"/>
    </source>
</evidence>
<dbReference type="RefSeq" id="XP_020430704.1">
    <property type="nucleotide sequence ID" value="XM_020580029.1"/>
</dbReference>